<dbReference type="AlphaFoldDB" id="A0A8H4W7V1"/>
<organism evidence="1 2">
    <name type="scientific">Cudoniella acicularis</name>
    <dbReference type="NCBI Taxonomy" id="354080"/>
    <lineage>
        <taxon>Eukaryota</taxon>
        <taxon>Fungi</taxon>
        <taxon>Dikarya</taxon>
        <taxon>Ascomycota</taxon>
        <taxon>Pezizomycotina</taxon>
        <taxon>Leotiomycetes</taxon>
        <taxon>Helotiales</taxon>
        <taxon>Tricladiaceae</taxon>
        <taxon>Cudoniella</taxon>
    </lineage>
</organism>
<dbReference type="Proteomes" id="UP000566819">
    <property type="component" value="Unassembled WGS sequence"/>
</dbReference>
<sequence length="180" mass="21219">MIPYSQNIFKISDPEEIFQFIAQIGFLNTKFIKTLHIWVPWMATLSPWLQLFYVLSKEATRLRSIKLGWGANCDYLWHLERGAMERGLGDNLDFVRALGMIQGLEKLIIKGYYAKNWPIYLEERMGTPVRAICGHYREGRELKGDMNDKELEDQKFLCEMNERELKTFRSYQQGTEDLIP</sequence>
<proteinExistence type="predicted"/>
<comment type="caution">
    <text evidence="1">The sequence shown here is derived from an EMBL/GenBank/DDBJ whole genome shotgun (WGS) entry which is preliminary data.</text>
</comment>
<dbReference type="OrthoDB" id="2951834at2759"/>
<evidence type="ECO:0000313" key="1">
    <source>
        <dbReference type="EMBL" id="KAF4637558.1"/>
    </source>
</evidence>
<reference evidence="1 2" key="1">
    <citation type="submission" date="2020-03" db="EMBL/GenBank/DDBJ databases">
        <title>Draft Genome Sequence of Cudoniella acicularis.</title>
        <authorList>
            <person name="Buettner E."/>
            <person name="Kellner H."/>
        </authorList>
    </citation>
    <scope>NUCLEOTIDE SEQUENCE [LARGE SCALE GENOMIC DNA]</scope>
    <source>
        <strain evidence="1 2">DSM 108380</strain>
    </source>
</reference>
<dbReference type="EMBL" id="JAAMPI010000019">
    <property type="protein sequence ID" value="KAF4637558.1"/>
    <property type="molecule type" value="Genomic_DNA"/>
</dbReference>
<name>A0A8H4W7V1_9HELO</name>
<gene>
    <name evidence="1" type="ORF">G7Y89_g540</name>
</gene>
<protein>
    <submittedName>
        <fullName evidence="1">Uncharacterized protein</fullName>
    </submittedName>
</protein>
<evidence type="ECO:0000313" key="2">
    <source>
        <dbReference type="Proteomes" id="UP000566819"/>
    </source>
</evidence>
<keyword evidence="2" id="KW-1185">Reference proteome</keyword>
<accession>A0A8H4W7V1</accession>